<evidence type="ECO:0000313" key="6">
    <source>
        <dbReference type="Proteomes" id="UP000038009"/>
    </source>
</evidence>
<gene>
    <name evidence="5" type="ORF">ABL78_5068</name>
</gene>
<keyword evidence="5" id="KW-0413">Isomerase</keyword>
<dbReference type="PANTHER" id="PTHR43176">
    <property type="entry name" value="3-HYDROXYISOBUTYRYL-COA HYDROLASE-RELATED"/>
    <property type="match status" value="1"/>
</dbReference>
<dbReference type="NCBIfam" id="NF004127">
    <property type="entry name" value="PRK05617.1"/>
    <property type="match status" value="1"/>
</dbReference>
<dbReference type="Gene3D" id="3.90.226.10">
    <property type="entry name" value="2-enoyl-CoA Hydratase, Chain A, domain 1"/>
    <property type="match status" value="1"/>
</dbReference>
<comment type="caution">
    <text evidence="5">The sequence shown here is derived from an EMBL/GenBank/DDBJ whole genome shotgun (WGS) entry which is preliminary data.</text>
</comment>
<dbReference type="EMBL" id="LJSK01000160">
    <property type="protein sequence ID" value="KPI85887.1"/>
    <property type="molecule type" value="Genomic_DNA"/>
</dbReference>
<evidence type="ECO:0000256" key="2">
    <source>
        <dbReference type="ARBA" id="ARBA00011915"/>
    </source>
</evidence>
<dbReference type="InterPro" id="IPR045004">
    <property type="entry name" value="ECH_dom"/>
</dbReference>
<dbReference type="OMA" id="AYRNNEH"/>
<comment type="catalytic activity">
    <reaction evidence="1">
        <text>3-hydroxy-2-methylpropanoyl-CoA + H2O = 3-hydroxy-2-methylpropanoate + CoA + H(+)</text>
        <dbReference type="Rhea" id="RHEA:20888"/>
        <dbReference type="ChEBI" id="CHEBI:11805"/>
        <dbReference type="ChEBI" id="CHEBI:15377"/>
        <dbReference type="ChEBI" id="CHEBI:15378"/>
        <dbReference type="ChEBI" id="CHEBI:57287"/>
        <dbReference type="ChEBI" id="CHEBI:57340"/>
        <dbReference type="EC" id="3.1.2.4"/>
    </reaction>
</comment>
<dbReference type="EC" id="3.1.2.4" evidence="2"/>
<name>A0A0N0P5E1_LEPSE</name>
<keyword evidence="3" id="KW-0378">Hydrolase</keyword>
<feature type="domain" description="Enoyl-CoA hydratase/isomerase" evidence="4">
    <location>
        <begin position="21"/>
        <end position="350"/>
    </location>
</feature>
<organism evidence="5 6">
    <name type="scientific">Leptomonas seymouri</name>
    <dbReference type="NCBI Taxonomy" id="5684"/>
    <lineage>
        <taxon>Eukaryota</taxon>
        <taxon>Discoba</taxon>
        <taxon>Euglenozoa</taxon>
        <taxon>Kinetoplastea</taxon>
        <taxon>Metakinetoplastina</taxon>
        <taxon>Trypanosomatida</taxon>
        <taxon>Trypanosomatidae</taxon>
        <taxon>Leishmaniinae</taxon>
        <taxon>Leptomonas</taxon>
    </lineage>
</organism>
<accession>A0A0N0P5E1</accession>
<dbReference type="AlphaFoldDB" id="A0A0N0P5E1"/>
<evidence type="ECO:0000256" key="3">
    <source>
        <dbReference type="ARBA" id="ARBA00022801"/>
    </source>
</evidence>
<protein>
    <recommendedName>
        <fullName evidence="2">3-hydroxyisobutyryl-CoA hydrolase</fullName>
        <ecNumber evidence="2">3.1.2.4</ecNumber>
    </recommendedName>
</protein>
<dbReference type="OrthoDB" id="1737613at2759"/>
<sequence length="370" mass="40690">MRRSVVCWSSSVLCKDHPHARLITLNNPKSMNALNYDMVKELHDVYFARPAPASSLYIIKGAGKKAFCAGGDVIGVTTNNPPGCARNFFYWQYQIDYAVYNIPAGQVALWDGYVMGGGVGVSFGSKYRVATEKACFAMPEAAIGMIPDVGGSWFLPRFSFPGLGLFMGLTGHRIRGADLVHLGFATHFVPSEKIGHLEEEMCALQDAAEVESVLGRYAVAPAQLPPCTITSSLPFLRDHFVIHEELTLQAIVQASRAHADKIPLAKAAADVIPTYSPTAMVLALEVLRRGSKLNSLIEAFQLEYCATQRVVAEHDFREGVRALLIDKDKQPKWKPATFEEVAPESIEAYFSPTYPDQMVWDPVKPPTPAR</sequence>
<proteinExistence type="predicted"/>
<keyword evidence="6" id="KW-1185">Reference proteome</keyword>
<reference evidence="5 6" key="1">
    <citation type="journal article" date="2015" name="PLoS Pathog.">
        <title>Leptomonas seymouri: Adaptations to the Dixenous Life Cycle Analyzed by Genome Sequencing, Transcriptome Profiling and Co-infection with Leishmania donovani.</title>
        <authorList>
            <person name="Kraeva N."/>
            <person name="Butenko A."/>
            <person name="Hlavacova J."/>
            <person name="Kostygov A."/>
            <person name="Myskova J."/>
            <person name="Grybchuk D."/>
            <person name="Lestinova T."/>
            <person name="Votypka J."/>
            <person name="Volf P."/>
            <person name="Opperdoes F."/>
            <person name="Flegontov P."/>
            <person name="Lukes J."/>
            <person name="Yurchenko V."/>
        </authorList>
    </citation>
    <scope>NUCLEOTIDE SEQUENCE [LARGE SCALE GENOMIC DNA]</scope>
    <source>
        <strain evidence="5 6">ATCC 30220</strain>
    </source>
</reference>
<dbReference type="VEuPathDB" id="TriTrypDB:Lsey_0160_0210"/>
<dbReference type="CDD" id="cd06558">
    <property type="entry name" value="crotonase-like"/>
    <property type="match status" value="1"/>
</dbReference>
<dbReference type="SUPFAM" id="SSF52096">
    <property type="entry name" value="ClpP/crotonase"/>
    <property type="match status" value="1"/>
</dbReference>
<dbReference type="InterPro" id="IPR029045">
    <property type="entry name" value="ClpP/crotonase-like_dom_sf"/>
</dbReference>
<evidence type="ECO:0000256" key="1">
    <source>
        <dbReference type="ARBA" id="ARBA00001709"/>
    </source>
</evidence>
<dbReference type="GO" id="GO:0016853">
    <property type="term" value="F:isomerase activity"/>
    <property type="evidence" value="ECO:0007669"/>
    <property type="project" value="UniProtKB-KW"/>
</dbReference>
<dbReference type="Pfam" id="PF16113">
    <property type="entry name" value="ECH_2"/>
    <property type="match status" value="1"/>
</dbReference>
<dbReference type="PANTHER" id="PTHR43176:SF3">
    <property type="entry name" value="3-HYDROXYISOBUTYRYL-COA HYDROLASE, MITOCHONDRIAL"/>
    <property type="match status" value="1"/>
</dbReference>
<dbReference type="InterPro" id="IPR032259">
    <property type="entry name" value="HIBYL-CoA-H"/>
</dbReference>
<evidence type="ECO:0000259" key="4">
    <source>
        <dbReference type="Pfam" id="PF16113"/>
    </source>
</evidence>
<evidence type="ECO:0000313" key="5">
    <source>
        <dbReference type="EMBL" id="KPI85887.1"/>
    </source>
</evidence>
<dbReference type="GO" id="GO:0006574">
    <property type="term" value="P:L-valine catabolic process"/>
    <property type="evidence" value="ECO:0007669"/>
    <property type="project" value="TreeGrafter"/>
</dbReference>
<dbReference type="GO" id="GO:0003860">
    <property type="term" value="F:3-hydroxyisobutyryl-CoA hydrolase activity"/>
    <property type="evidence" value="ECO:0007669"/>
    <property type="project" value="UniProtKB-EC"/>
</dbReference>
<dbReference type="Proteomes" id="UP000038009">
    <property type="component" value="Unassembled WGS sequence"/>
</dbReference>